<accession>A0A0G0CJJ9</accession>
<organism evidence="1 2">
    <name type="scientific">candidate division WS6 bacterium GW2011_GWF1_35_23</name>
    <dbReference type="NCBI Taxonomy" id="1619097"/>
    <lineage>
        <taxon>Bacteria</taxon>
        <taxon>Candidatus Dojkabacteria</taxon>
    </lineage>
</organism>
<dbReference type="EMBL" id="LBQH01000029">
    <property type="protein sequence ID" value="KKP76301.1"/>
    <property type="molecule type" value="Genomic_DNA"/>
</dbReference>
<feature type="non-terminal residue" evidence="1">
    <location>
        <position position="51"/>
    </location>
</feature>
<reference evidence="1 2" key="1">
    <citation type="journal article" date="2015" name="Nature">
        <title>rRNA introns, odd ribosomes, and small enigmatic genomes across a large radiation of phyla.</title>
        <authorList>
            <person name="Brown C.T."/>
            <person name="Hug L.A."/>
            <person name="Thomas B.C."/>
            <person name="Sharon I."/>
            <person name="Castelle C.J."/>
            <person name="Singh A."/>
            <person name="Wilkins M.J."/>
            <person name="Williams K.H."/>
            <person name="Banfield J.F."/>
        </authorList>
    </citation>
    <scope>NUCLEOTIDE SEQUENCE [LARGE SCALE GENOMIC DNA]</scope>
</reference>
<evidence type="ECO:0000313" key="2">
    <source>
        <dbReference type="Proteomes" id="UP000034816"/>
    </source>
</evidence>
<comment type="caution">
    <text evidence="1">The sequence shown here is derived from an EMBL/GenBank/DDBJ whole genome shotgun (WGS) entry which is preliminary data.</text>
</comment>
<proteinExistence type="predicted"/>
<dbReference type="Gene3D" id="3.40.50.10860">
    <property type="entry name" value="Leucine Dehydrogenase, chain A, domain 1"/>
    <property type="match status" value="1"/>
</dbReference>
<name>A0A0G0CJJ9_9BACT</name>
<dbReference type="InterPro" id="IPR046346">
    <property type="entry name" value="Aminoacid_DH-like_N_sf"/>
</dbReference>
<sequence>MEILDGKKISEEILSNISGEVEQLRVQNKRIPRLDMIIVGDDYGSIKYVGM</sequence>
<dbReference type="AlphaFoldDB" id="A0A0G0CJJ9"/>
<protein>
    <submittedName>
        <fullName evidence="1">Bifunctional protein FolD</fullName>
    </submittedName>
</protein>
<gene>
    <name evidence="1" type="ORF">UR73_C0029G0007</name>
</gene>
<dbReference type="SUPFAM" id="SSF53223">
    <property type="entry name" value="Aminoacid dehydrogenase-like, N-terminal domain"/>
    <property type="match status" value="1"/>
</dbReference>
<evidence type="ECO:0000313" key="1">
    <source>
        <dbReference type="EMBL" id="KKP76301.1"/>
    </source>
</evidence>
<dbReference type="Proteomes" id="UP000034816">
    <property type="component" value="Unassembled WGS sequence"/>
</dbReference>